<comment type="caution">
    <text evidence="21">The sequence shown here is derived from an EMBL/GenBank/DDBJ whole genome shotgun (WGS) entry which is preliminary data.</text>
</comment>
<keyword evidence="5" id="KW-0808">Transferase</keyword>
<reference evidence="21 22" key="1">
    <citation type="submission" date="2017-03" db="EMBL/GenBank/DDBJ databases">
        <title>An alternative strategy for trypanosome survival in the mammalian bloodstream revealed through genome and transcriptome analysis of the ubiquitous bovine parasite Trypanosoma (Megatrypanum) theileri.</title>
        <authorList>
            <person name="Kelly S."/>
            <person name="Ivens A."/>
            <person name="Mott A."/>
            <person name="O'Neill E."/>
            <person name="Emms D."/>
            <person name="Macleod O."/>
            <person name="Voorheis P."/>
            <person name="Matthews J."/>
            <person name="Matthews K."/>
            <person name="Carrington M."/>
        </authorList>
    </citation>
    <scope>NUCLEOTIDE SEQUENCE [LARGE SCALE GENOMIC DNA]</scope>
    <source>
        <strain evidence="21">Edinburgh</strain>
    </source>
</reference>
<dbReference type="InterPro" id="IPR013083">
    <property type="entry name" value="Znf_RING/FYVE/PHD"/>
</dbReference>
<dbReference type="VEuPathDB" id="TriTrypDB:TM35_000111170"/>
<evidence type="ECO:0000256" key="4">
    <source>
        <dbReference type="ARBA" id="ARBA00022448"/>
    </source>
</evidence>
<evidence type="ECO:0000256" key="11">
    <source>
        <dbReference type="ARBA" id="ARBA00022927"/>
    </source>
</evidence>
<keyword evidence="12 19" id="KW-1133">Transmembrane helix</keyword>
<comment type="pathway">
    <text evidence="2">Protein modification; protein ubiquitination.</text>
</comment>
<evidence type="ECO:0000256" key="16">
    <source>
        <dbReference type="ARBA" id="ARBA00034438"/>
    </source>
</evidence>
<dbReference type="InterPro" id="IPR025654">
    <property type="entry name" value="PEX2/10"/>
</dbReference>
<keyword evidence="11" id="KW-0653">Protein transport</keyword>
<dbReference type="AlphaFoldDB" id="A0A1X0NYP2"/>
<keyword evidence="6 19" id="KW-0812">Transmembrane</keyword>
<protein>
    <recommendedName>
        <fullName evidence="17">RING-type E3 ubiquitin transferase (cysteine targeting)</fullName>
        <ecNumber evidence="17">2.3.2.36</ecNumber>
    </recommendedName>
    <alternativeName>
        <fullName evidence="15">Peroxin-2</fullName>
    </alternativeName>
</protein>
<evidence type="ECO:0000313" key="22">
    <source>
        <dbReference type="Proteomes" id="UP000192257"/>
    </source>
</evidence>
<dbReference type="RefSeq" id="XP_028883649.1">
    <property type="nucleotide sequence ID" value="XM_029024826.1"/>
</dbReference>
<feature type="transmembrane region" description="Helical" evidence="19">
    <location>
        <begin position="179"/>
        <end position="200"/>
    </location>
</feature>
<dbReference type="GO" id="GO:0016558">
    <property type="term" value="P:protein import into peroxisome matrix"/>
    <property type="evidence" value="ECO:0007669"/>
    <property type="project" value="InterPro"/>
</dbReference>
<dbReference type="Gene3D" id="3.30.40.10">
    <property type="entry name" value="Zinc/RING finger domain, C3HC4 (zinc finger)"/>
    <property type="match status" value="1"/>
</dbReference>
<keyword evidence="10" id="KW-0862">Zinc</keyword>
<keyword evidence="22" id="KW-1185">Reference proteome</keyword>
<comment type="similarity">
    <text evidence="3">Belongs to the pex2/pex10/pex12 family.</text>
</comment>
<keyword evidence="14" id="KW-0576">Peroxisome</keyword>
<gene>
    <name evidence="21" type="ORF">TM35_000111170</name>
</gene>
<evidence type="ECO:0000256" key="3">
    <source>
        <dbReference type="ARBA" id="ARBA00008704"/>
    </source>
</evidence>
<evidence type="ECO:0000256" key="10">
    <source>
        <dbReference type="ARBA" id="ARBA00022833"/>
    </source>
</evidence>
<dbReference type="Proteomes" id="UP000192257">
    <property type="component" value="Unassembled WGS sequence"/>
</dbReference>
<dbReference type="PROSITE" id="PS00518">
    <property type="entry name" value="ZF_RING_1"/>
    <property type="match status" value="1"/>
</dbReference>
<proteinExistence type="inferred from homology"/>
<comment type="subcellular location">
    <subcellularLocation>
        <location evidence="1">Peroxisome membrane</location>
        <topology evidence="1">Multi-pass membrane protein</topology>
    </subcellularLocation>
</comment>
<evidence type="ECO:0000256" key="7">
    <source>
        <dbReference type="ARBA" id="ARBA00022723"/>
    </source>
</evidence>
<dbReference type="OrthoDB" id="1701437at2759"/>
<evidence type="ECO:0000256" key="1">
    <source>
        <dbReference type="ARBA" id="ARBA00004585"/>
    </source>
</evidence>
<keyword evidence="8 18" id="KW-0863">Zinc-finger</keyword>
<organism evidence="21 22">
    <name type="scientific">Trypanosoma theileri</name>
    <dbReference type="NCBI Taxonomy" id="67003"/>
    <lineage>
        <taxon>Eukaryota</taxon>
        <taxon>Discoba</taxon>
        <taxon>Euglenozoa</taxon>
        <taxon>Kinetoplastea</taxon>
        <taxon>Metakinetoplastina</taxon>
        <taxon>Trypanosomatida</taxon>
        <taxon>Trypanosomatidae</taxon>
        <taxon>Trypanosoma</taxon>
    </lineage>
</organism>
<accession>A0A1X0NYP2</accession>
<evidence type="ECO:0000256" key="2">
    <source>
        <dbReference type="ARBA" id="ARBA00004906"/>
    </source>
</evidence>
<dbReference type="InterPro" id="IPR001841">
    <property type="entry name" value="Znf_RING"/>
</dbReference>
<evidence type="ECO:0000256" key="8">
    <source>
        <dbReference type="ARBA" id="ARBA00022771"/>
    </source>
</evidence>
<evidence type="ECO:0000256" key="5">
    <source>
        <dbReference type="ARBA" id="ARBA00022679"/>
    </source>
</evidence>
<evidence type="ECO:0000256" key="17">
    <source>
        <dbReference type="ARBA" id="ARBA00034523"/>
    </source>
</evidence>
<dbReference type="PROSITE" id="PS50089">
    <property type="entry name" value="ZF_RING_2"/>
    <property type="match status" value="1"/>
</dbReference>
<feature type="domain" description="RING-type" evidence="20">
    <location>
        <begin position="278"/>
        <end position="320"/>
    </location>
</feature>
<dbReference type="InterPro" id="IPR017907">
    <property type="entry name" value="Znf_RING_CS"/>
</dbReference>
<dbReference type="SUPFAM" id="SSF57850">
    <property type="entry name" value="RING/U-box"/>
    <property type="match status" value="1"/>
</dbReference>
<dbReference type="PANTHER" id="PTHR48178">
    <property type="entry name" value="PEROXISOME BIOGENESIS FACTOR 2"/>
    <property type="match status" value="1"/>
</dbReference>
<evidence type="ECO:0000256" key="13">
    <source>
        <dbReference type="ARBA" id="ARBA00023136"/>
    </source>
</evidence>
<dbReference type="InterPro" id="IPR006845">
    <property type="entry name" value="Pex_N"/>
</dbReference>
<dbReference type="GO" id="GO:0008270">
    <property type="term" value="F:zinc ion binding"/>
    <property type="evidence" value="ECO:0007669"/>
    <property type="project" value="UniProtKB-KW"/>
</dbReference>
<name>A0A1X0NYP2_9TRYP</name>
<dbReference type="PANTHER" id="PTHR48178:SF1">
    <property type="entry name" value="PEROXISOME BIOGENESIS FACTOR 2"/>
    <property type="match status" value="1"/>
</dbReference>
<dbReference type="EC" id="2.3.2.36" evidence="17"/>
<keyword evidence="9" id="KW-0833">Ubl conjugation pathway</keyword>
<dbReference type="Pfam" id="PF04757">
    <property type="entry name" value="Pex2_Pex12"/>
    <property type="match status" value="1"/>
</dbReference>
<evidence type="ECO:0000256" key="9">
    <source>
        <dbReference type="ARBA" id="ARBA00022786"/>
    </source>
</evidence>
<evidence type="ECO:0000256" key="6">
    <source>
        <dbReference type="ARBA" id="ARBA00022692"/>
    </source>
</evidence>
<evidence type="ECO:0000256" key="15">
    <source>
        <dbReference type="ARBA" id="ARBA00032511"/>
    </source>
</evidence>
<dbReference type="GO" id="GO:0005778">
    <property type="term" value="C:peroxisomal membrane"/>
    <property type="evidence" value="ECO:0007669"/>
    <property type="project" value="UniProtKB-SubCell"/>
</dbReference>
<evidence type="ECO:0000256" key="18">
    <source>
        <dbReference type="PROSITE-ProRule" id="PRU00175"/>
    </source>
</evidence>
<evidence type="ECO:0000256" key="14">
    <source>
        <dbReference type="ARBA" id="ARBA00023140"/>
    </source>
</evidence>
<dbReference type="GO" id="GO:0061630">
    <property type="term" value="F:ubiquitin protein ligase activity"/>
    <property type="evidence" value="ECO:0007669"/>
    <property type="project" value="UniProtKB-EC"/>
</dbReference>
<dbReference type="GeneID" id="39984606"/>
<sequence>MTWVEDTAAAQFPLATVVKQQGTLPSSNLFTTLPVNRVLRVFQLCALQTQEELVDILRSSLFGIFELEGLQTYRYAYQDELMFLLDAVLYYGSTWKRAQSIGDRMQNLVLRDEAKALATGMTSVVRLDPTLVPTRGRLLLHALLTVCVPYMIRKVQRKSLEEDWERENPRSLKAKLAKVIRLLSIIWSTLSIINTLHFLATAQYRTLVERLLSLRLVYGTQKTRRFSNLMYLNQHVTWKTWSSFLALINVGRYISRLTRSLQAFTTPSGNLVSNDTVCCACHDRPTIAQRSNCGHVYCYYCIKSRLLDAKMAGSFRCLHCGSTVHQAFPLK</sequence>
<keyword evidence="4" id="KW-0813">Transport</keyword>
<evidence type="ECO:0000259" key="20">
    <source>
        <dbReference type="PROSITE" id="PS50089"/>
    </source>
</evidence>
<evidence type="ECO:0000256" key="12">
    <source>
        <dbReference type="ARBA" id="ARBA00022989"/>
    </source>
</evidence>
<dbReference type="EMBL" id="NBCO01000011">
    <property type="protein sequence ID" value="ORC89583.1"/>
    <property type="molecule type" value="Genomic_DNA"/>
</dbReference>
<evidence type="ECO:0000313" key="21">
    <source>
        <dbReference type="EMBL" id="ORC89583.1"/>
    </source>
</evidence>
<keyword evidence="13 19" id="KW-0472">Membrane</keyword>
<evidence type="ECO:0000256" key="19">
    <source>
        <dbReference type="SAM" id="Phobius"/>
    </source>
</evidence>
<keyword evidence="7" id="KW-0479">Metal-binding</keyword>
<dbReference type="STRING" id="67003.A0A1X0NYP2"/>
<comment type="catalytic activity">
    <reaction evidence="16">
        <text>[E2 ubiquitin-conjugating enzyme]-S-ubiquitinyl-L-cysteine + [acceptor protein]-L-cysteine = [E2 ubiquitin-conjugating enzyme]-L-cysteine + [acceptor protein]-S-ubiquitinyl-L-cysteine.</text>
        <dbReference type="EC" id="2.3.2.36"/>
    </reaction>
</comment>